<accession>A0A917Q4U5</accession>
<dbReference type="Pfam" id="PF05982">
    <property type="entry name" value="Sbt_1"/>
    <property type="match status" value="1"/>
</dbReference>
<keyword evidence="1" id="KW-1133">Transmembrane helix</keyword>
<feature type="transmembrane region" description="Helical" evidence="1">
    <location>
        <begin position="200"/>
        <end position="218"/>
    </location>
</feature>
<feature type="transmembrane region" description="Helical" evidence="1">
    <location>
        <begin position="239"/>
        <end position="263"/>
    </location>
</feature>
<feature type="transmembrane region" description="Helical" evidence="1">
    <location>
        <begin position="6"/>
        <end position="27"/>
    </location>
</feature>
<name>A0A917Q4U5_9HYPH</name>
<dbReference type="RefSeq" id="WP_188909855.1">
    <property type="nucleotide sequence ID" value="NZ_BMMF01000002.1"/>
</dbReference>
<sequence>MLDLVIANLTSPIVLFFALGLAAALARSDLVVPEAVAKALALYLMMSIGFKGGASVAGHGIDARLVGAVIAGALLSFSIPWVAFQILSRTTKLPTLDAAAVAAHYGSISIVTFVAASESVRLSGLVAEGYLVAVAAVMEAPAILTALWLAQKARKKAGTGAEGDEPQGALLREILLNGSIVLLTGAFVIGWITGARGLEIVSPFLVAPFQGVLCLFLLDMGLVAGRGLRAGWRELRGPVLAFGLYMPLVGASLAALVALPLGLSAGGTALLITLAASASYIAVPAAMRLALPEARPAIYLTLSLGVTFPFNLTLGIPLYIALAEALT</sequence>
<feature type="transmembrane region" description="Helical" evidence="1">
    <location>
        <begin position="269"/>
        <end position="291"/>
    </location>
</feature>
<evidence type="ECO:0000256" key="1">
    <source>
        <dbReference type="SAM" id="Phobius"/>
    </source>
</evidence>
<reference evidence="2 3" key="1">
    <citation type="journal article" date="2014" name="Int. J. Syst. Evol. Microbiol.">
        <title>Complete genome sequence of Corynebacterium casei LMG S-19264T (=DSM 44701T), isolated from a smear-ripened cheese.</title>
        <authorList>
            <consortium name="US DOE Joint Genome Institute (JGI-PGF)"/>
            <person name="Walter F."/>
            <person name="Albersmeier A."/>
            <person name="Kalinowski J."/>
            <person name="Ruckert C."/>
        </authorList>
    </citation>
    <scope>NUCLEOTIDE SEQUENCE [LARGE SCALE GENOMIC DNA]</scope>
    <source>
        <strain evidence="2 3">CGMCC 1.9161</strain>
    </source>
</reference>
<evidence type="ECO:0000313" key="3">
    <source>
        <dbReference type="Proteomes" id="UP000600449"/>
    </source>
</evidence>
<dbReference type="AlphaFoldDB" id="A0A917Q4U5"/>
<dbReference type="EMBL" id="BMMF01000002">
    <property type="protein sequence ID" value="GGK23941.1"/>
    <property type="molecule type" value="Genomic_DNA"/>
</dbReference>
<dbReference type="Proteomes" id="UP000600449">
    <property type="component" value="Unassembled WGS sequence"/>
</dbReference>
<organism evidence="2 3">
    <name type="scientific">Salinarimonas ramus</name>
    <dbReference type="NCBI Taxonomy" id="690164"/>
    <lineage>
        <taxon>Bacteria</taxon>
        <taxon>Pseudomonadati</taxon>
        <taxon>Pseudomonadota</taxon>
        <taxon>Alphaproteobacteria</taxon>
        <taxon>Hyphomicrobiales</taxon>
        <taxon>Salinarimonadaceae</taxon>
        <taxon>Salinarimonas</taxon>
    </lineage>
</organism>
<dbReference type="PANTHER" id="PTHR40400:SF1">
    <property type="entry name" value="SLR1512 PROTEIN"/>
    <property type="match status" value="1"/>
</dbReference>
<comment type="caution">
    <text evidence="2">The sequence shown here is derived from an EMBL/GenBank/DDBJ whole genome shotgun (WGS) entry which is preliminary data.</text>
</comment>
<feature type="transmembrane region" description="Helical" evidence="1">
    <location>
        <begin position="174"/>
        <end position="194"/>
    </location>
</feature>
<keyword evidence="1" id="KW-0812">Transmembrane</keyword>
<dbReference type="InterPro" id="IPR010293">
    <property type="entry name" value="Sbt_1"/>
</dbReference>
<feature type="transmembrane region" description="Helical" evidence="1">
    <location>
        <begin position="65"/>
        <end position="84"/>
    </location>
</feature>
<protein>
    <submittedName>
        <fullName evidence="2">Sodium-dependent bicarbonate transport family permease</fullName>
    </submittedName>
</protein>
<dbReference type="PANTHER" id="PTHR40400">
    <property type="entry name" value="SLR1512 PROTEIN"/>
    <property type="match status" value="1"/>
</dbReference>
<feature type="transmembrane region" description="Helical" evidence="1">
    <location>
        <begin position="96"/>
        <end position="117"/>
    </location>
</feature>
<keyword evidence="1" id="KW-0472">Membrane</keyword>
<feature type="transmembrane region" description="Helical" evidence="1">
    <location>
        <begin position="129"/>
        <end position="150"/>
    </location>
</feature>
<feature type="transmembrane region" description="Helical" evidence="1">
    <location>
        <begin position="298"/>
        <end position="322"/>
    </location>
</feature>
<evidence type="ECO:0000313" key="2">
    <source>
        <dbReference type="EMBL" id="GGK23941.1"/>
    </source>
</evidence>
<gene>
    <name evidence="2" type="ORF">GCM10011322_08230</name>
</gene>
<feature type="transmembrane region" description="Helical" evidence="1">
    <location>
        <begin position="39"/>
        <end position="59"/>
    </location>
</feature>
<proteinExistence type="predicted"/>
<keyword evidence="3" id="KW-1185">Reference proteome</keyword>